<feature type="domain" description="Isochorismatase-like" evidence="2">
    <location>
        <begin position="32"/>
        <end position="220"/>
    </location>
</feature>
<dbReference type="PANTHER" id="PTHR43540:SF1">
    <property type="entry name" value="ISOCHORISMATASE HYDROLASE"/>
    <property type="match status" value="1"/>
</dbReference>
<evidence type="ECO:0000259" key="2">
    <source>
        <dbReference type="Pfam" id="PF00857"/>
    </source>
</evidence>
<proteinExistence type="predicted"/>
<sequence length="252" mass="27945">MSGWDAYITERDKRLFPLTGYGERGGFGERPVLLVIDVSYAFTGDGPEPIFESIKRWHNSAGEAAWRAIAQIQRLIAAARERRLPIFYTTGPQAPIAGDFGMGRWKDKCGRETEDLEPERANRIVREIEPGPADVVIEKGKSSAFFGTLLPSYLADLGADSIITCGVATSGCVRASVNDGFSYNYRMIVVEEGTFDRAEASHWVNLFDMHMKYADVLRVDEVLEYIGTLPDDLFVDRMPILKRAAAGGLAAR</sequence>
<evidence type="ECO:0000313" key="3">
    <source>
        <dbReference type="EMBL" id="MBB4661387.1"/>
    </source>
</evidence>
<organism evidence="3 4">
    <name type="scientific">Conexibacter arvalis</name>
    <dbReference type="NCBI Taxonomy" id="912552"/>
    <lineage>
        <taxon>Bacteria</taxon>
        <taxon>Bacillati</taxon>
        <taxon>Actinomycetota</taxon>
        <taxon>Thermoleophilia</taxon>
        <taxon>Solirubrobacterales</taxon>
        <taxon>Conexibacteraceae</taxon>
        <taxon>Conexibacter</taxon>
    </lineage>
</organism>
<gene>
    <name evidence="3" type="ORF">BDZ31_000960</name>
</gene>
<dbReference type="PANTHER" id="PTHR43540">
    <property type="entry name" value="PEROXYUREIDOACRYLATE/UREIDOACRYLATE AMIDOHYDROLASE-RELATED"/>
    <property type="match status" value="1"/>
</dbReference>
<evidence type="ECO:0000256" key="1">
    <source>
        <dbReference type="ARBA" id="ARBA00022801"/>
    </source>
</evidence>
<dbReference type="EMBL" id="JACHNU010000001">
    <property type="protein sequence ID" value="MBB4661387.1"/>
    <property type="molecule type" value="Genomic_DNA"/>
</dbReference>
<dbReference type="SUPFAM" id="SSF52499">
    <property type="entry name" value="Isochorismatase-like hydrolases"/>
    <property type="match status" value="1"/>
</dbReference>
<keyword evidence="4" id="KW-1185">Reference proteome</keyword>
<keyword evidence="1" id="KW-0378">Hydrolase</keyword>
<comment type="caution">
    <text evidence="3">The sequence shown here is derived from an EMBL/GenBank/DDBJ whole genome shotgun (WGS) entry which is preliminary data.</text>
</comment>
<reference evidence="3 4" key="1">
    <citation type="submission" date="2020-08" db="EMBL/GenBank/DDBJ databases">
        <title>Genomic Encyclopedia of Archaeal and Bacterial Type Strains, Phase II (KMG-II): from individual species to whole genera.</title>
        <authorList>
            <person name="Goeker M."/>
        </authorList>
    </citation>
    <scope>NUCLEOTIDE SEQUENCE [LARGE SCALE GENOMIC DNA]</scope>
    <source>
        <strain evidence="3 4">DSM 23288</strain>
    </source>
</reference>
<accession>A0A840I911</accession>
<dbReference type="InterPro" id="IPR050272">
    <property type="entry name" value="Isochorismatase-like_hydrls"/>
</dbReference>
<dbReference type="InterPro" id="IPR000868">
    <property type="entry name" value="Isochorismatase-like_dom"/>
</dbReference>
<dbReference type="GO" id="GO:0016787">
    <property type="term" value="F:hydrolase activity"/>
    <property type="evidence" value="ECO:0007669"/>
    <property type="project" value="UniProtKB-KW"/>
</dbReference>
<dbReference type="RefSeq" id="WP_183339509.1">
    <property type="nucleotide sequence ID" value="NZ_JACHNU010000001.1"/>
</dbReference>
<protein>
    <submittedName>
        <fullName evidence="3">Nicotinamidase-related amidase</fullName>
    </submittedName>
</protein>
<dbReference type="InterPro" id="IPR036380">
    <property type="entry name" value="Isochorismatase-like_sf"/>
</dbReference>
<name>A0A840I911_9ACTN</name>
<dbReference type="AlphaFoldDB" id="A0A840I911"/>
<evidence type="ECO:0000313" key="4">
    <source>
        <dbReference type="Proteomes" id="UP000585272"/>
    </source>
</evidence>
<dbReference type="Proteomes" id="UP000585272">
    <property type="component" value="Unassembled WGS sequence"/>
</dbReference>
<dbReference type="Pfam" id="PF00857">
    <property type="entry name" value="Isochorismatase"/>
    <property type="match status" value="1"/>
</dbReference>
<dbReference type="Gene3D" id="3.40.50.850">
    <property type="entry name" value="Isochorismatase-like"/>
    <property type="match status" value="1"/>
</dbReference>